<evidence type="ECO:0000313" key="2">
    <source>
        <dbReference type="EMBL" id="RVX46406.1"/>
    </source>
</evidence>
<feature type="region of interest" description="Disordered" evidence="1">
    <location>
        <begin position="29"/>
        <end position="63"/>
    </location>
</feature>
<keyword evidence="3" id="KW-1185">Reference proteome</keyword>
<dbReference type="AlphaFoldDB" id="A0A438MLD4"/>
<comment type="caution">
    <text evidence="2">The sequence shown here is derived from an EMBL/GenBank/DDBJ whole genome shotgun (WGS) entry which is preliminary data.</text>
</comment>
<proteinExistence type="predicted"/>
<dbReference type="Proteomes" id="UP000284824">
    <property type="component" value="Unassembled WGS sequence"/>
</dbReference>
<evidence type="ECO:0008006" key="4">
    <source>
        <dbReference type="Google" id="ProtNLM"/>
    </source>
</evidence>
<name>A0A438MLD4_9ACTN</name>
<organism evidence="2 3">
    <name type="scientific">Nonomuraea polychroma</name>
    <dbReference type="NCBI Taxonomy" id="46176"/>
    <lineage>
        <taxon>Bacteria</taxon>
        <taxon>Bacillati</taxon>
        <taxon>Actinomycetota</taxon>
        <taxon>Actinomycetes</taxon>
        <taxon>Streptosporangiales</taxon>
        <taxon>Streptosporangiaceae</taxon>
        <taxon>Nonomuraea</taxon>
    </lineage>
</organism>
<evidence type="ECO:0000256" key="1">
    <source>
        <dbReference type="SAM" id="MobiDB-lite"/>
    </source>
</evidence>
<accession>A0A438MLD4</accession>
<feature type="compositionally biased region" description="Low complexity" evidence="1">
    <location>
        <begin position="46"/>
        <end position="55"/>
    </location>
</feature>
<reference evidence="2 3" key="1">
    <citation type="submission" date="2019-01" db="EMBL/GenBank/DDBJ databases">
        <title>Sequencing the genomes of 1000 actinobacteria strains.</title>
        <authorList>
            <person name="Klenk H.-P."/>
        </authorList>
    </citation>
    <scope>NUCLEOTIDE SEQUENCE [LARGE SCALE GENOMIC DNA]</scope>
    <source>
        <strain evidence="2 3">DSM 43925</strain>
    </source>
</reference>
<evidence type="ECO:0000313" key="3">
    <source>
        <dbReference type="Proteomes" id="UP000284824"/>
    </source>
</evidence>
<protein>
    <recommendedName>
        <fullName evidence="4">Short subunit dehydrogenase</fullName>
    </recommendedName>
</protein>
<sequence length="91" mass="9661">MGKTWFITGASRGFGRAFTAAALLRPSRLTPKDCPRPLVPAKNVLRGGRAATAGRGPHDGDRPGRGLIHYILLSGSRAQLPTPRLDMNADG</sequence>
<gene>
    <name evidence="2" type="ORF">EDD27_9284</name>
</gene>
<dbReference type="EMBL" id="SAUN01000001">
    <property type="protein sequence ID" value="RVX46406.1"/>
    <property type="molecule type" value="Genomic_DNA"/>
</dbReference>